<feature type="domain" description="EAL" evidence="1">
    <location>
        <begin position="388"/>
        <end position="632"/>
    </location>
</feature>
<comment type="caution">
    <text evidence="3">The sequence shown here is derived from an EMBL/GenBank/DDBJ whole genome shotgun (WGS) entry which is preliminary data.</text>
</comment>
<dbReference type="Gene3D" id="3.30.70.270">
    <property type="match status" value="1"/>
</dbReference>
<dbReference type="InterPro" id="IPR001633">
    <property type="entry name" value="EAL_dom"/>
</dbReference>
<accession>A0A106C2T8</accession>
<dbReference type="SUPFAM" id="SSF141868">
    <property type="entry name" value="EAL domain-like"/>
    <property type="match status" value="1"/>
</dbReference>
<gene>
    <name evidence="3" type="ORF">AWJ07_01065</name>
</gene>
<name>A0A106C2T8_SHEFR</name>
<dbReference type="InterPro" id="IPR043128">
    <property type="entry name" value="Rev_trsase/Diguanyl_cyclase"/>
</dbReference>
<dbReference type="Gene3D" id="3.20.20.450">
    <property type="entry name" value="EAL domain"/>
    <property type="match status" value="1"/>
</dbReference>
<dbReference type="EMBL" id="LRDC01000001">
    <property type="protein sequence ID" value="KVX03197.1"/>
    <property type="molecule type" value="Genomic_DNA"/>
</dbReference>
<evidence type="ECO:0000313" key="3">
    <source>
        <dbReference type="EMBL" id="KVX03197.1"/>
    </source>
</evidence>
<dbReference type="PANTHER" id="PTHR33121:SF79">
    <property type="entry name" value="CYCLIC DI-GMP PHOSPHODIESTERASE PDED-RELATED"/>
    <property type="match status" value="1"/>
</dbReference>
<dbReference type="AlphaFoldDB" id="A0A106C2T8"/>
<protein>
    <submittedName>
        <fullName evidence="3">Diguanylate cyclase</fullName>
    </submittedName>
</protein>
<evidence type="ECO:0000313" key="4">
    <source>
        <dbReference type="Proteomes" id="UP000055702"/>
    </source>
</evidence>
<dbReference type="Pfam" id="PF00990">
    <property type="entry name" value="GGDEF"/>
    <property type="match status" value="1"/>
</dbReference>
<dbReference type="SMART" id="SM00052">
    <property type="entry name" value="EAL"/>
    <property type="match status" value="1"/>
</dbReference>
<dbReference type="SMART" id="SM00267">
    <property type="entry name" value="GGDEF"/>
    <property type="match status" value="1"/>
</dbReference>
<dbReference type="Proteomes" id="UP000055702">
    <property type="component" value="Unassembled WGS sequence"/>
</dbReference>
<dbReference type="CDD" id="cd01948">
    <property type="entry name" value="EAL"/>
    <property type="match status" value="1"/>
</dbReference>
<dbReference type="SUPFAM" id="SSF55073">
    <property type="entry name" value="Nucleotide cyclase"/>
    <property type="match status" value="1"/>
</dbReference>
<dbReference type="InterPro" id="IPR000160">
    <property type="entry name" value="GGDEF_dom"/>
</dbReference>
<sequence>MGLSKSFQLVLFIVFGLLTYRTYTIENNEVQDQGEVALANYLQYVQTIDQWHGSGEALYQRMSKAFSFQFFQYINNTDSNDNFTHGSLLRPADDFASKIFNVELGHVQNFTDGRLQVRLDTTSVLSPSFNDLEQTATLLISAYVALMLLFTVLMQVHRRRINYAAEYITHIPDLSFLAIEQSRFPGVLHPIGKALEICRSQLKLSLDRIHKENDQLTKTAYQDPVSGFSTRQRFAQHIESITKSKTQQYGVLVVVRAAELATINQLFGRTAGDDYLGKLATCIRKSVSNLGLSYCFRISSGDFVIFIDRITLNEGEQFLEQLKCYLDEYAQSTKSDSVAHAGMVPYQQGSEPVALMTLADTAVSVAQTLGPNHYYQMEKLSGNEQSGNDHWKVTIDDLINRRSIKFFQQPIQPCNSDTQIYRELLARFYNSEGKNLPTTTVIAMAERYDMSIELDKMIVTQTIKLLTENPTITGKVGINISAPSALQDNFTMWLKDILSKHRAIAARLVFEINESGMQTNLESSHQFVTQIHKVGAKIAIERFGLGFTSFKFFREVQPDFIKLDSSYSQNIEQNNNNKFFVRMIVDIAKRIGILVIATGVEKQEEKFILEKLLVDGLQGYYIAKPEVLLIKQ</sequence>
<proteinExistence type="predicted"/>
<reference evidence="3 4" key="1">
    <citation type="submission" date="2016-01" db="EMBL/GenBank/DDBJ databases">
        <title>Draft genome of the antarctic isolate Shewanella frigidimarina Ag06-30.</title>
        <authorList>
            <person name="Parmeciano Di Noto G."/>
            <person name="Vazquez S."/>
            <person name="Mac Cormack W."/>
            <person name="Iriarte A."/>
            <person name="Quiroga C."/>
        </authorList>
    </citation>
    <scope>NUCLEOTIDE SEQUENCE [LARGE SCALE GENOMIC DNA]</scope>
    <source>
        <strain evidence="3 4">Ag06-30</strain>
    </source>
</reference>
<dbReference type="RefSeq" id="WP_059743710.1">
    <property type="nucleotide sequence ID" value="NZ_JBOZOX010000001.1"/>
</dbReference>
<dbReference type="Pfam" id="PF00563">
    <property type="entry name" value="EAL"/>
    <property type="match status" value="1"/>
</dbReference>
<dbReference type="InterPro" id="IPR035919">
    <property type="entry name" value="EAL_sf"/>
</dbReference>
<evidence type="ECO:0000259" key="2">
    <source>
        <dbReference type="PROSITE" id="PS50887"/>
    </source>
</evidence>
<dbReference type="PANTHER" id="PTHR33121">
    <property type="entry name" value="CYCLIC DI-GMP PHOSPHODIESTERASE PDEF"/>
    <property type="match status" value="1"/>
</dbReference>
<feature type="domain" description="GGDEF" evidence="2">
    <location>
        <begin position="248"/>
        <end position="379"/>
    </location>
</feature>
<dbReference type="GO" id="GO:0071111">
    <property type="term" value="F:cyclic-guanylate-specific phosphodiesterase activity"/>
    <property type="evidence" value="ECO:0007669"/>
    <property type="project" value="InterPro"/>
</dbReference>
<dbReference type="PROSITE" id="PS50887">
    <property type="entry name" value="GGDEF"/>
    <property type="match status" value="1"/>
</dbReference>
<dbReference type="PROSITE" id="PS50883">
    <property type="entry name" value="EAL"/>
    <property type="match status" value="1"/>
</dbReference>
<dbReference type="InterPro" id="IPR050706">
    <property type="entry name" value="Cyclic-di-GMP_PDE-like"/>
</dbReference>
<dbReference type="InterPro" id="IPR029787">
    <property type="entry name" value="Nucleotide_cyclase"/>
</dbReference>
<evidence type="ECO:0000259" key="1">
    <source>
        <dbReference type="PROSITE" id="PS50883"/>
    </source>
</evidence>
<organism evidence="3">
    <name type="scientific">Shewanella frigidimarina</name>
    <dbReference type="NCBI Taxonomy" id="56812"/>
    <lineage>
        <taxon>Bacteria</taxon>
        <taxon>Pseudomonadati</taxon>
        <taxon>Pseudomonadota</taxon>
        <taxon>Gammaproteobacteria</taxon>
        <taxon>Alteromonadales</taxon>
        <taxon>Shewanellaceae</taxon>
        <taxon>Shewanella</taxon>
    </lineage>
</organism>